<gene>
    <name evidence="1" type="ORF">MVEN_01643500</name>
</gene>
<protein>
    <submittedName>
        <fullName evidence="1">F-box domain-containing protein</fullName>
    </submittedName>
</protein>
<organism evidence="1 2">
    <name type="scientific">Mycena venus</name>
    <dbReference type="NCBI Taxonomy" id="2733690"/>
    <lineage>
        <taxon>Eukaryota</taxon>
        <taxon>Fungi</taxon>
        <taxon>Dikarya</taxon>
        <taxon>Basidiomycota</taxon>
        <taxon>Agaricomycotina</taxon>
        <taxon>Agaricomycetes</taxon>
        <taxon>Agaricomycetidae</taxon>
        <taxon>Agaricales</taxon>
        <taxon>Marasmiineae</taxon>
        <taxon>Mycenaceae</taxon>
        <taxon>Mycena</taxon>
    </lineage>
</organism>
<accession>A0A8H6XPJ3</accession>
<sequence length="499" mass="56762">MQCQGLSEDNIRSIFSFCDITTVLSVGMANKYLHRLSLDKLVWVNLVDNLRYRGFIDLLSPSDIRSKSQEELVALVKALLTGPTSWIAPVLPLTKPKLPFLARFRSKPTSQARQARGQAEISTQYSLHLPAPRSFAEGQVKLLPGGKYILIANSPGTLECWSVQREKLIWAYEKATSDIIGFSAQVLDGGDEANIIVCEKWSLHDAKNLVRILNLNFHTGISTTFFTNSYEASYIIQPKICGKFACLVYPSGVLSGRYPCILIDWQSKLHIQLSEDIKDVRESPILAHLIRDHIFLLTHRSFETPKIHLFGITAFSRHWQRITYTDNLIPFPVVDIFKVQSIISEPTTHELEVLWDSYWNICSSELYAHESPLEEGTYRVWVYGRQPGIQRVKACSYHLSLSNGRQDTIFWRQRYLQGTDIPYIGRFITPYSGHTLGYFLSSAYGHHVITGIFHPQVDSDRGVHLPGWYTINLNPDISTYSGAMIYYDQSAAVVVTYFK</sequence>
<dbReference type="OrthoDB" id="3047634at2759"/>
<comment type="caution">
    <text evidence="1">The sequence shown here is derived from an EMBL/GenBank/DDBJ whole genome shotgun (WGS) entry which is preliminary data.</text>
</comment>
<evidence type="ECO:0000313" key="2">
    <source>
        <dbReference type="Proteomes" id="UP000620124"/>
    </source>
</evidence>
<dbReference type="EMBL" id="JACAZI010000014">
    <property type="protein sequence ID" value="KAF7344822.1"/>
    <property type="molecule type" value="Genomic_DNA"/>
</dbReference>
<dbReference type="AlphaFoldDB" id="A0A8H6XPJ3"/>
<dbReference type="Proteomes" id="UP000620124">
    <property type="component" value="Unassembled WGS sequence"/>
</dbReference>
<evidence type="ECO:0000313" key="1">
    <source>
        <dbReference type="EMBL" id="KAF7344822.1"/>
    </source>
</evidence>
<reference evidence="1" key="1">
    <citation type="submission" date="2020-05" db="EMBL/GenBank/DDBJ databases">
        <title>Mycena genomes resolve the evolution of fungal bioluminescence.</title>
        <authorList>
            <person name="Tsai I.J."/>
        </authorList>
    </citation>
    <scope>NUCLEOTIDE SEQUENCE</scope>
    <source>
        <strain evidence="1">CCC161011</strain>
    </source>
</reference>
<name>A0A8H6XPJ3_9AGAR</name>
<proteinExistence type="predicted"/>
<keyword evidence="2" id="KW-1185">Reference proteome</keyword>